<proteinExistence type="predicted"/>
<sequence>MVYVFLDGLDDRLDQVRSIVLQMQPFPMIKQAYACVQREMVLQTMMGNGFDEGMGARLDSKGLKIGPNPFGKDEVLILNKSNPTGPNSKQWTKGLKCSHCGNSKHIHDTCFKLHGYPD</sequence>
<evidence type="ECO:0000313" key="2">
    <source>
        <dbReference type="Proteomes" id="UP000288805"/>
    </source>
</evidence>
<comment type="caution">
    <text evidence="1">The sequence shown here is derived from an EMBL/GenBank/DDBJ whole genome shotgun (WGS) entry which is preliminary data.</text>
</comment>
<evidence type="ECO:0000313" key="1">
    <source>
        <dbReference type="EMBL" id="RVW86162.1"/>
    </source>
</evidence>
<dbReference type="PANTHER" id="PTHR34222">
    <property type="entry name" value="GAG_PRE-INTEGRS DOMAIN-CONTAINING PROTEIN"/>
    <property type="match status" value="1"/>
</dbReference>
<dbReference type="Proteomes" id="UP000288805">
    <property type="component" value="Unassembled WGS sequence"/>
</dbReference>
<organism evidence="1 2">
    <name type="scientific">Vitis vinifera</name>
    <name type="common">Grape</name>
    <dbReference type="NCBI Taxonomy" id="29760"/>
    <lineage>
        <taxon>Eukaryota</taxon>
        <taxon>Viridiplantae</taxon>
        <taxon>Streptophyta</taxon>
        <taxon>Embryophyta</taxon>
        <taxon>Tracheophyta</taxon>
        <taxon>Spermatophyta</taxon>
        <taxon>Magnoliopsida</taxon>
        <taxon>eudicotyledons</taxon>
        <taxon>Gunneridae</taxon>
        <taxon>Pentapetalae</taxon>
        <taxon>rosids</taxon>
        <taxon>Vitales</taxon>
        <taxon>Vitaceae</taxon>
        <taxon>Viteae</taxon>
        <taxon>Vitis</taxon>
    </lineage>
</organism>
<reference evidence="1 2" key="1">
    <citation type="journal article" date="2018" name="PLoS Genet.">
        <title>Population sequencing reveals clonal diversity and ancestral inbreeding in the grapevine cultivar Chardonnay.</title>
        <authorList>
            <person name="Roach M.J."/>
            <person name="Johnson D.L."/>
            <person name="Bohlmann J."/>
            <person name="van Vuuren H.J."/>
            <person name="Jones S.J."/>
            <person name="Pretorius I.S."/>
            <person name="Schmidt S.A."/>
            <person name="Borneman A.R."/>
        </authorList>
    </citation>
    <scope>NUCLEOTIDE SEQUENCE [LARGE SCALE GENOMIC DNA]</scope>
    <source>
        <strain evidence="2">cv. Chardonnay</strain>
        <tissue evidence="1">Leaf</tissue>
    </source>
</reference>
<dbReference type="PANTHER" id="PTHR34222:SF43">
    <property type="entry name" value="RETROTRANSPOSON GAG DOMAIN-CONTAINING PROTEIN"/>
    <property type="match status" value="1"/>
</dbReference>
<protein>
    <submittedName>
        <fullName evidence="1">Uncharacterized protein</fullName>
    </submittedName>
</protein>
<accession>A0A438HNY1</accession>
<gene>
    <name evidence="1" type="ORF">CK203_038023</name>
</gene>
<dbReference type="EMBL" id="QGNW01000197">
    <property type="protein sequence ID" value="RVW86162.1"/>
    <property type="molecule type" value="Genomic_DNA"/>
</dbReference>
<dbReference type="AlphaFoldDB" id="A0A438HNY1"/>
<name>A0A438HNY1_VITVI</name>